<dbReference type="RefSeq" id="WP_279647926.1">
    <property type="nucleotide sequence ID" value="NZ_JAODZE010000001.1"/>
</dbReference>
<accession>A0AA42HCK4</accession>
<name>A0AA42HCK4_STUST</name>
<evidence type="ECO:0000313" key="1">
    <source>
        <dbReference type="EMBL" id="MDH0145149.1"/>
    </source>
</evidence>
<gene>
    <name evidence="1" type="ORF">N7335_01950</name>
</gene>
<proteinExistence type="predicted"/>
<reference evidence="1" key="1">
    <citation type="submission" date="2022-09" db="EMBL/GenBank/DDBJ databases">
        <title>Intensive care unit water sources are persistently colonized with multi-drug resistant bacteria and are the site of extensive horizontal gene transfer of antibiotic resistance genes.</title>
        <authorList>
            <person name="Diorio-Toth L."/>
        </authorList>
    </citation>
    <scope>NUCLEOTIDE SEQUENCE</scope>
    <source>
        <strain evidence="1">GD04147</strain>
    </source>
</reference>
<organism evidence="1 2">
    <name type="scientific">Stutzerimonas stutzeri</name>
    <name type="common">Pseudomonas stutzeri</name>
    <dbReference type="NCBI Taxonomy" id="316"/>
    <lineage>
        <taxon>Bacteria</taxon>
        <taxon>Pseudomonadati</taxon>
        <taxon>Pseudomonadota</taxon>
        <taxon>Gammaproteobacteria</taxon>
        <taxon>Pseudomonadales</taxon>
        <taxon>Pseudomonadaceae</taxon>
        <taxon>Stutzerimonas</taxon>
    </lineage>
</organism>
<protein>
    <submittedName>
        <fullName evidence="1">Uncharacterized protein</fullName>
    </submittedName>
</protein>
<dbReference type="EMBL" id="JAODZE010000001">
    <property type="protein sequence ID" value="MDH0145149.1"/>
    <property type="molecule type" value="Genomic_DNA"/>
</dbReference>
<dbReference type="Proteomes" id="UP001158076">
    <property type="component" value="Unassembled WGS sequence"/>
</dbReference>
<sequence length="422" mass="46133">MAIPGKKIPAVPTWNGDQSMRIHAAKPGVSEAVSIAEIIAAAANQAGGGSQYVLGEVVLRPTGVYPDFVSLEDEPVFDPVERSDLRDIFGETEIFLPGSLVSYPFENLGAIYQVVRSGNALIFSFYDRFVYVGENVYAINKGQAFGADNRIIETRNGIYGFDASTGVAKLFRFGISGATYLAYEHPIPADIAADVGMKSFNIVSHGLNDILFYPDQPAFKMIQGDVVSDISVGESVTGGRFSFFSGAAATESRAFFAVHDTVMSANSIVELEIQNGVYELVSVVVSSTLGEMKCNDQYLFILSNMARGGSIYNEIERYSLTDFSFIAVPEFLEIAGSNLFVTNEKIYFMQQGMVYEGSVDDMFAEMKPAKDYGFQYAQAMYVDDSGLVLASNAVYSELAKGFKVDLPLFESPTQSLKYYMKI</sequence>
<comment type="caution">
    <text evidence="1">The sequence shown here is derived from an EMBL/GenBank/DDBJ whole genome shotgun (WGS) entry which is preliminary data.</text>
</comment>
<evidence type="ECO:0000313" key="2">
    <source>
        <dbReference type="Proteomes" id="UP001158076"/>
    </source>
</evidence>
<dbReference type="AlphaFoldDB" id="A0AA42HCK4"/>